<keyword evidence="16" id="KW-0675">Receptor</keyword>
<dbReference type="RefSeq" id="WP_133327964.1">
    <property type="nucleotide sequence ID" value="NZ_SMYL01000004.1"/>
</dbReference>
<dbReference type="InterPro" id="IPR000531">
    <property type="entry name" value="Beta-barrel_TonB"/>
</dbReference>
<comment type="subcellular location">
    <subcellularLocation>
        <location evidence="1 11">Cell outer membrane</location>
        <topology evidence="1 11">Multi-pass membrane protein</topology>
    </subcellularLocation>
</comment>
<keyword evidence="5 11" id="KW-0812">Transmembrane</keyword>
<evidence type="ECO:0000256" key="11">
    <source>
        <dbReference type="PROSITE-ProRule" id="PRU01360"/>
    </source>
</evidence>
<comment type="similarity">
    <text evidence="11 12">Belongs to the TonB-dependent receptor family.</text>
</comment>
<sequence>MKTQVSHPSKTMRLKPIALAIGILQLVSTFAYAAEPVNGAPDADQSTTVNTSEPQNGIQEVIVTARKVGEPISKTPLAITAITGEDLKENSIVSVANIGEVVPNLVIGRDGFGVNINIRGVTTTDQTSKGTQGIGFNVDGVPIGRPLVQGLSFFDVERVEVLSGPQGTLYGTSTTGGAINVITNKPGKEFAASAGVELGNYNTKRADAVVNAPVNKDLAIRVALNSNDRDGYLEPTLGANPGGPARNDQHDRAGRVSALYNFNPETNLLVATTFGDSSGVGYGVVPNLNTLQDASGTQQRQVFGNPFGGNINDHFNNYNLEFNTLLANTQLTAIAASNQYHARELTSGTGDPLGNTNPFGDPQYAWRNCRGDFKETNAELRLTNATPSVFNWVAGVNFHNEKINESDHNLNALVSNPTVDGSTNGIDPLNTTKHKSSGVFGQGTYKLSDTFSVLIGLRETSDSTERVGTFAAGPSPTCTNPYADCVGGPNNGSESANKLTYRLGANYQFTPTQLLYAAVATGYKPGGFNDFDPVTKGTGPYEAEQLTAYEIGYKASTNTTRFTSDFFYYDYTKDQISSLSIIDGNFVIYTHPAPATLYGWENAFKVKLSNADQLTGSLSFMHSEFKHLMTGIMGNVDFTGKSLDKTPAASATLGYTHNFELQSGTVRTYLGTKYSSSYQLTDFIDGVQNTQKAFTRSNANITYLDQNGRFSAQLFVTNIENKLQMTSGPSSQAHPSYSVSEPRFIGVRIGVNY</sequence>
<evidence type="ECO:0000256" key="13">
    <source>
        <dbReference type="SAM" id="SignalP"/>
    </source>
</evidence>
<evidence type="ECO:0000256" key="1">
    <source>
        <dbReference type="ARBA" id="ARBA00004571"/>
    </source>
</evidence>
<evidence type="ECO:0000259" key="14">
    <source>
        <dbReference type="Pfam" id="PF00593"/>
    </source>
</evidence>
<evidence type="ECO:0000256" key="2">
    <source>
        <dbReference type="ARBA" id="ARBA00022448"/>
    </source>
</evidence>
<evidence type="ECO:0000256" key="5">
    <source>
        <dbReference type="ARBA" id="ARBA00022692"/>
    </source>
</evidence>
<feature type="signal peptide" evidence="13">
    <location>
        <begin position="1"/>
        <end position="33"/>
    </location>
</feature>
<keyword evidence="3 11" id="KW-1134">Transmembrane beta strand</keyword>
<reference evidence="16 17" key="1">
    <citation type="submission" date="2019-03" db="EMBL/GenBank/DDBJ databases">
        <title>Sapientia aquatica gen. nov., sp. nov., isolated from a crater lake.</title>
        <authorList>
            <person name="Felfoldi T."/>
            <person name="Szabo A."/>
            <person name="Toth E."/>
            <person name="Schumann P."/>
            <person name="Keki Z."/>
            <person name="Marialigeti K."/>
            <person name="Mathe I."/>
        </authorList>
    </citation>
    <scope>NUCLEOTIDE SEQUENCE [LARGE SCALE GENOMIC DNA]</scope>
    <source>
        <strain evidence="16 17">SA-152</strain>
    </source>
</reference>
<dbReference type="Pfam" id="PF00593">
    <property type="entry name" value="TonB_dep_Rec_b-barrel"/>
    <property type="match status" value="1"/>
</dbReference>
<keyword evidence="8 12" id="KW-0798">TonB box</keyword>
<dbReference type="PROSITE" id="PS52016">
    <property type="entry name" value="TONB_DEPENDENT_REC_3"/>
    <property type="match status" value="1"/>
</dbReference>
<dbReference type="GO" id="GO:0006826">
    <property type="term" value="P:iron ion transport"/>
    <property type="evidence" value="ECO:0007669"/>
    <property type="project" value="UniProtKB-KW"/>
</dbReference>
<evidence type="ECO:0000256" key="7">
    <source>
        <dbReference type="ARBA" id="ARBA00023065"/>
    </source>
</evidence>
<evidence type="ECO:0000256" key="8">
    <source>
        <dbReference type="ARBA" id="ARBA00023077"/>
    </source>
</evidence>
<feature type="domain" description="TonB-dependent receptor-like beta-barrel" evidence="14">
    <location>
        <begin position="274"/>
        <end position="719"/>
    </location>
</feature>
<comment type="caution">
    <text evidence="16">The sequence shown here is derived from an EMBL/GenBank/DDBJ whole genome shotgun (WGS) entry which is preliminary data.</text>
</comment>
<evidence type="ECO:0000256" key="10">
    <source>
        <dbReference type="ARBA" id="ARBA00023237"/>
    </source>
</evidence>
<dbReference type="InterPro" id="IPR036942">
    <property type="entry name" value="Beta-barrel_TonB_sf"/>
</dbReference>
<keyword evidence="9 11" id="KW-0472">Membrane</keyword>
<dbReference type="InterPro" id="IPR039426">
    <property type="entry name" value="TonB-dep_rcpt-like"/>
</dbReference>
<dbReference type="EMBL" id="SMYL01000004">
    <property type="protein sequence ID" value="TDK65903.1"/>
    <property type="molecule type" value="Genomic_DNA"/>
</dbReference>
<keyword evidence="4" id="KW-0410">Iron transport</keyword>
<keyword evidence="17" id="KW-1185">Reference proteome</keyword>
<name>A0A4R5W1D7_9BURK</name>
<evidence type="ECO:0000256" key="12">
    <source>
        <dbReference type="RuleBase" id="RU003357"/>
    </source>
</evidence>
<evidence type="ECO:0000259" key="15">
    <source>
        <dbReference type="Pfam" id="PF07715"/>
    </source>
</evidence>
<dbReference type="Gene3D" id="2.40.170.20">
    <property type="entry name" value="TonB-dependent receptor, beta-barrel domain"/>
    <property type="match status" value="1"/>
</dbReference>
<evidence type="ECO:0000313" key="16">
    <source>
        <dbReference type="EMBL" id="TDK65903.1"/>
    </source>
</evidence>
<keyword evidence="10 11" id="KW-0998">Cell outer membrane</keyword>
<dbReference type="OrthoDB" id="8538693at2"/>
<dbReference type="AlphaFoldDB" id="A0A4R5W1D7"/>
<proteinExistence type="inferred from homology"/>
<evidence type="ECO:0000256" key="6">
    <source>
        <dbReference type="ARBA" id="ARBA00023004"/>
    </source>
</evidence>
<evidence type="ECO:0000256" key="9">
    <source>
        <dbReference type="ARBA" id="ARBA00023136"/>
    </source>
</evidence>
<gene>
    <name evidence="16" type="ORF">E2I14_09875</name>
</gene>
<dbReference type="GO" id="GO:0009279">
    <property type="term" value="C:cell outer membrane"/>
    <property type="evidence" value="ECO:0007669"/>
    <property type="project" value="UniProtKB-SubCell"/>
</dbReference>
<protein>
    <submittedName>
        <fullName evidence="16">TonB-dependent receptor</fullName>
    </submittedName>
</protein>
<feature type="chain" id="PRO_5020636724" evidence="13">
    <location>
        <begin position="34"/>
        <end position="753"/>
    </location>
</feature>
<dbReference type="PANTHER" id="PTHR32552">
    <property type="entry name" value="FERRICHROME IRON RECEPTOR-RELATED"/>
    <property type="match status" value="1"/>
</dbReference>
<keyword evidence="6" id="KW-0408">Iron</keyword>
<keyword evidence="2 11" id="KW-0813">Transport</keyword>
<organism evidence="16 17">
    <name type="scientific">Sapientia aquatica</name>
    <dbReference type="NCBI Taxonomy" id="1549640"/>
    <lineage>
        <taxon>Bacteria</taxon>
        <taxon>Pseudomonadati</taxon>
        <taxon>Pseudomonadota</taxon>
        <taxon>Betaproteobacteria</taxon>
        <taxon>Burkholderiales</taxon>
        <taxon>Oxalobacteraceae</taxon>
        <taxon>Sapientia</taxon>
    </lineage>
</organism>
<evidence type="ECO:0000313" key="17">
    <source>
        <dbReference type="Proteomes" id="UP000294829"/>
    </source>
</evidence>
<evidence type="ECO:0000256" key="3">
    <source>
        <dbReference type="ARBA" id="ARBA00022452"/>
    </source>
</evidence>
<accession>A0A4R5W1D7</accession>
<keyword evidence="13" id="KW-0732">Signal</keyword>
<feature type="domain" description="TonB-dependent receptor plug" evidence="15">
    <location>
        <begin position="72"/>
        <end position="178"/>
    </location>
</feature>
<keyword evidence="7" id="KW-0406">Ion transport</keyword>
<dbReference type="SUPFAM" id="SSF56935">
    <property type="entry name" value="Porins"/>
    <property type="match status" value="1"/>
</dbReference>
<dbReference type="Pfam" id="PF07715">
    <property type="entry name" value="Plug"/>
    <property type="match status" value="1"/>
</dbReference>
<dbReference type="InterPro" id="IPR012910">
    <property type="entry name" value="Plug_dom"/>
</dbReference>
<dbReference type="Proteomes" id="UP000294829">
    <property type="component" value="Unassembled WGS sequence"/>
</dbReference>
<dbReference type="PANTHER" id="PTHR32552:SF81">
    <property type="entry name" value="TONB-DEPENDENT OUTER MEMBRANE RECEPTOR"/>
    <property type="match status" value="1"/>
</dbReference>
<evidence type="ECO:0000256" key="4">
    <source>
        <dbReference type="ARBA" id="ARBA00022496"/>
    </source>
</evidence>